<dbReference type="InterPro" id="IPR057972">
    <property type="entry name" value="Terminase_7"/>
</dbReference>
<dbReference type="EMBL" id="BMMK01000002">
    <property type="protein sequence ID" value="GGM39479.1"/>
    <property type="molecule type" value="Genomic_DNA"/>
</dbReference>
<feature type="region of interest" description="Disordered" evidence="1">
    <location>
        <begin position="1"/>
        <end position="27"/>
    </location>
</feature>
<evidence type="ECO:0000256" key="1">
    <source>
        <dbReference type="SAM" id="MobiDB-lite"/>
    </source>
</evidence>
<organism evidence="2 3">
    <name type="scientific">Longimycelium tulufanense</name>
    <dbReference type="NCBI Taxonomy" id="907463"/>
    <lineage>
        <taxon>Bacteria</taxon>
        <taxon>Bacillati</taxon>
        <taxon>Actinomycetota</taxon>
        <taxon>Actinomycetes</taxon>
        <taxon>Pseudonocardiales</taxon>
        <taxon>Pseudonocardiaceae</taxon>
        <taxon>Longimycelium</taxon>
    </lineage>
</organism>
<comment type="caution">
    <text evidence="2">The sequence shown here is derived from an EMBL/GenBank/DDBJ whole genome shotgun (WGS) entry which is preliminary data.</text>
</comment>
<reference evidence="2" key="2">
    <citation type="submission" date="2020-09" db="EMBL/GenBank/DDBJ databases">
        <authorList>
            <person name="Sun Q."/>
            <person name="Zhou Y."/>
        </authorList>
    </citation>
    <scope>NUCLEOTIDE SEQUENCE</scope>
    <source>
        <strain evidence="2">CGMCC 4.5737</strain>
    </source>
</reference>
<feature type="compositionally biased region" description="Acidic residues" evidence="1">
    <location>
        <begin position="132"/>
        <end position="143"/>
    </location>
</feature>
<evidence type="ECO:0000313" key="2">
    <source>
        <dbReference type="EMBL" id="GGM39479.1"/>
    </source>
</evidence>
<feature type="region of interest" description="Disordered" evidence="1">
    <location>
        <begin position="124"/>
        <end position="143"/>
    </location>
</feature>
<reference evidence="2" key="1">
    <citation type="journal article" date="2014" name="Int. J. Syst. Evol. Microbiol.">
        <title>Complete genome sequence of Corynebacterium casei LMG S-19264T (=DSM 44701T), isolated from a smear-ripened cheese.</title>
        <authorList>
            <consortium name="US DOE Joint Genome Institute (JGI-PGF)"/>
            <person name="Walter F."/>
            <person name="Albersmeier A."/>
            <person name="Kalinowski J."/>
            <person name="Ruckert C."/>
        </authorList>
    </citation>
    <scope>NUCLEOTIDE SEQUENCE</scope>
    <source>
        <strain evidence="2">CGMCC 4.5737</strain>
    </source>
</reference>
<feature type="compositionally biased region" description="Basic and acidic residues" evidence="1">
    <location>
        <begin position="18"/>
        <end position="27"/>
    </location>
</feature>
<dbReference type="Pfam" id="PF25673">
    <property type="entry name" value="Terminase_7"/>
    <property type="match status" value="1"/>
</dbReference>
<dbReference type="AlphaFoldDB" id="A0A8J3FSK1"/>
<name>A0A8J3FSK1_9PSEU</name>
<sequence>MAGHGPLPKETRRRRNESRRDQAAAEVEELREHLAAAPDFGDVSRLKDRTRQWLVSILRSPQAQMYQPSDWQRVKDLLLLKDAFYSLSLEDHSLRLKYAAEIRQQESSLLMAHADRVRAGLKVRPAARSEPEPVEDDPFAGMT</sequence>
<keyword evidence="3" id="KW-1185">Reference proteome</keyword>
<dbReference type="Proteomes" id="UP000637578">
    <property type="component" value="Unassembled WGS sequence"/>
</dbReference>
<gene>
    <name evidence="2" type="ORF">GCM10012275_07940</name>
</gene>
<evidence type="ECO:0000313" key="3">
    <source>
        <dbReference type="Proteomes" id="UP000637578"/>
    </source>
</evidence>
<dbReference type="RefSeq" id="WP_189053906.1">
    <property type="nucleotide sequence ID" value="NZ_BMMK01000002.1"/>
</dbReference>
<proteinExistence type="predicted"/>
<protein>
    <submittedName>
        <fullName evidence="2">Uncharacterized protein</fullName>
    </submittedName>
</protein>
<accession>A0A8J3FSK1</accession>